<dbReference type="InterPro" id="IPR002156">
    <property type="entry name" value="RNaseH_domain"/>
</dbReference>
<gene>
    <name evidence="2" type="ORF">L3X38_005592</name>
</gene>
<comment type="caution">
    <text evidence="2">The sequence shown here is derived from an EMBL/GenBank/DDBJ whole genome shotgun (WGS) entry which is preliminary data.</text>
</comment>
<feature type="domain" description="RNase H type-1" evidence="1">
    <location>
        <begin position="24"/>
        <end position="103"/>
    </location>
</feature>
<dbReference type="PANTHER" id="PTHR47074">
    <property type="entry name" value="BNAC02G40300D PROTEIN"/>
    <property type="match status" value="1"/>
</dbReference>
<dbReference type="InterPro" id="IPR052929">
    <property type="entry name" value="RNase_H-like_EbsB-rel"/>
</dbReference>
<keyword evidence="3" id="KW-1185">Reference proteome</keyword>
<dbReference type="GO" id="GO:0003676">
    <property type="term" value="F:nucleic acid binding"/>
    <property type="evidence" value="ECO:0007669"/>
    <property type="project" value="InterPro"/>
</dbReference>
<dbReference type="EMBL" id="JAJFAZ020000001">
    <property type="protein sequence ID" value="KAI5352701.1"/>
    <property type="molecule type" value="Genomic_DNA"/>
</dbReference>
<dbReference type="Gene3D" id="3.30.420.10">
    <property type="entry name" value="Ribonuclease H-like superfamily/Ribonuclease H"/>
    <property type="match status" value="1"/>
</dbReference>
<dbReference type="InterPro" id="IPR036397">
    <property type="entry name" value="RNaseH_sf"/>
</dbReference>
<dbReference type="SUPFAM" id="SSF53098">
    <property type="entry name" value="Ribonuclease H-like"/>
    <property type="match status" value="1"/>
</dbReference>
<dbReference type="InterPro" id="IPR044730">
    <property type="entry name" value="RNase_H-like_dom_plant"/>
</dbReference>
<evidence type="ECO:0000259" key="1">
    <source>
        <dbReference type="Pfam" id="PF13456"/>
    </source>
</evidence>
<dbReference type="Pfam" id="PF13456">
    <property type="entry name" value="RVT_3"/>
    <property type="match status" value="1"/>
</dbReference>
<evidence type="ECO:0000313" key="2">
    <source>
        <dbReference type="EMBL" id="KAI5352701.1"/>
    </source>
</evidence>
<reference evidence="2 3" key="1">
    <citation type="journal article" date="2022" name="G3 (Bethesda)">
        <title>Whole-genome sequence and methylome profiling of the almond [Prunus dulcis (Mill.) D.A. Webb] cultivar 'Nonpareil'.</title>
        <authorList>
            <person name="D'Amico-Willman K.M."/>
            <person name="Ouma W.Z."/>
            <person name="Meulia T."/>
            <person name="Sideli G.M."/>
            <person name="Gradziel T.M."/>
            <person name="Fresnedo-Ramirez J."/>
        </authorList>
    </citation>
    <scope>NUCLEOTIDE SEQUENCE [LARGE SCALE GENOMIC DNA]</scope>
    <source>
        <strain evidence="2">Clone GOH B32 T37-40</strain>
    </source>
</reference>
<sequence>MSLNNNQTIPYVWSPLSGNTVKVNMDAVWNSRNGKAGLRIIIRDSQCKFTAAKIVQITTSSALEDEAHALIWGSMFAQERGKRNVILESDSRSVTQCLNGNVAKRAWTLYPIVCKFK</sequence>
<dbReference type="CDD" id="cd06222">
    <property type="entry name" value="RNase_H_like"/>
    <property type="match status" value="1"/>
</dbReference>
<dbReference type="Proteomes" id="UP001054821">
    <property type="component" value="Chromosome 1"/>
</dbReference>
<protein>
    <recommendedName>
        <fullName evidence="1">RNase H type-1 domain-containing protein</fullName>
    </recommendedName>
</protein>
<proteinExistence type="predicted"/>
<dbReference type="PANTHER" id="PTHR47074:SF73">
    <property type="entry name" value="OS04G0448401 PROTEIN"/>
    <property type="match status" value="1"/>
</dbReference>
<organism evidence="2 3">
    <name type="scientific">Prunus dulcis</name>
    <name type="common">Almond</name>
    <name type="synonym">Amygdalus dulcis</name>
    <dbReference type="NCBI Taxonomy" id="3755"/>
    <lineage>
        <taxon>Eukaryota</taxon>
        <taxon>Viridiplantae</taxon>
        <taxon>Streptophyta</taxon>
        <taxon>Embryophyta</taxon>
        <taxon>Tracheophyta</taxon>
        <taxon>Spermatophyta</taxon>
        <taxon>Magnoliopsida</taxon>
        <taxon>eudicotyledons</taxon>
        <taxon>Gunneridae</taxon>
        <taxon>Pentapetalae</taxon>
        <taxon>rosids</taxon>
        <taxon>fabids</taxon>
        <taxon>Rosales</taxon>
        <taxon>Rosaceae</taxon>
        <taxon>Amygdaloideae</taxon>
        <taxon>Amygdaleae</taxon>
        <taxon>Prunus</taxon>
    </lineage>
</organism>
<dbReference type="AlphaFoldDB" id="A0AAD4ZRA0"/>
<dbReference type="GO" id="GO:0004523">
    <property type="term" value="F:RNA-DNA hybrid ribonuclease activity"/>
    <property type="evidence" value="ECO:0007669"/>
    <property type="project" value="InterPro"/>
</dbReference>
<dbReference type="InterPro" id="IPR012337">
    <property type="entry name" value="RNaseH-like_sf"/>
</dbReference>
<accession>A0AAD4ZRA0</accession>
<name>A0AAD4ZRA0_PRUDU</name>
<evidence type="ECO:0000313" key="3">
    <source>
        <dbReference type="Proteomes" id="UP001054821"/>
    </source>
</evidence>